<keyword evidence="5" id="KW-0539">Nucleus</keyword>
<dbReference type="InterPro" id="IPR036866">
    <property type="entry name" value="RibonucZ/Hydroxyglut_hydro"/>
</dbReference>
<feature type="compositionally biased region" description="Basic residues" evidence="6">
    <location>
        <begin position="19"/>
        <end position="30"/>
    </location>
</feature>
<proteinExistence type="inferred from homology"/>
<dbReference type="Gene3D" id="3.60.15.10">
    <property type="entry name" value="Ribonuclease Z/Hydroxyacylglutathione hydrolase-like"/>
    <property type="match status" value="1"/>
</dbReference>
<comment type="subcellular location">
    <subcellularLocation>
        <location evidence="1">Nucleus</location>
    </subcellularLocation>
</comment>
<sequence length="747" mass="82120">MTLKHSRTDAHSTDPPIPSKKRTLSLRRPRSSPAHSPTPAPPASNPRTLEQDDAASEAGPDPTKGSAPAQPQLISDSSIQKVYCFQESVISTAEEFCTTLSSQAAELSNSTPSLCTETTAVHEEQQETQQANGVLGKSHSSPADVEHVELVPVNTYSSDRNVGSPTTDPLFDMNNDPDCSEGQGVSIDDSDFPDIDEIQDWDDFELDTSPPTAVECVAENACPVCGLILSSLDTMASLKGTPDAHVNRCLDGSSTVQAPTEPASLPSSYGNPLSTVIGAIRSVIGHIPVRRVQETKPTPAAARKAEGQFKPKPTRPCPFYKKMPDTTFTVDAFCYGAVEGCDAYFLSHFHSDHYGGLTSSWNHGLIYCSSITANLVLSRLRVDEQYVRRLPMEDPTVVNGVTVRLLDANHCPGSVLFVFDLPNPKRRYLHTGDFRAAPEMSIHPLLRQPLNAPIDILYLDTTYSNPRYTFPPQDIVIRETANLICKEVGLLSNVVAIAPVAPVVQVTKKVNIMESWLKKESGNTEKLLSMSIKTSQIVKGKQKWQEPPEKNKIVICVGTYLIGKERVFTAIAKAINSKVFVQHSKLQIMACLEDPELMSMLTSNRHEAQVHLLHMGSNMSPESLQEYLDTLSPTFTRLIAIRPTGWTFTGTKKYTPADSGATDTLPAVAPTPTTLELRPSFTSPTIKIYPVPYSEHSSFNELAGFVRSLDIRKIIPTVGVGSEKGRHAMNEWFRRWEDERRQGIGWR</sequence>
<dbReference type="PANTHER" id="PTHR23240">
    <property type="entry name" value="DNA CROSS-LINK REPAIR PROTEIN PSO2/SNM1-RELATED"/>
    <property type="match status" value="1"/>
</dbReference>
<feature type="domain" description="DNA repair metallo-beta-lactamase" evidence="7">
    <location>
        <begin position="596"/>
        <end position="721"/>
    </location>
</feature>
<dbReference type="GO" id="GO:0003684">
    <property type="term" value="F:damaged DNA binding"/>
    <property type="evidence" value="ECO:0007669"/>
    <property type="project" value="TreeGrafter"/>
</dbReference>
<reference evidence="8" key="1">
    <citation type="journal article" date="2020" name="Fungal Divers.">
        <title>Resolving the Mortierellaceae phylogeny through synthesis of multi-gene phylogenetics and phylogenomics.</title>
        <authorList>
            <person name="Vandepol N."/>
            <person name="Liber J."/>
            <person name="Desiro A."/>
            <person name="Na H."/>
            <person name="Kennedy M."/>
            <person name="Barry K."/>
            <person name="Grigoriev I.V."/>
            <person name="Miller A.N."/>
            <person name="O'Donnell K."/>
            <person name="Stajich J.E."/>
            <person name="Bonito G."/>
        </authorList>
    </citation>
    <scope>NUCLEOTIDE SEQUENCE</scope>
    <source>
        <strain evidence="8">CK1249</strain>
    </source>
</reference>
<dbReference type="Proteomes" id="UP000738359">
    <property type="component" value="Unassembled WGS sequence"/>
</dbReference>
<dbReference type="CDD" id="cd16273">
    <property type="entry name" value="SNM1A-1C-like_MBL-fold"/>
    <property type="match status" value="1"/>
</dbReference>
<evidence type="ECO:0000256" key="4">
    <source>
        <dbReference type="ARBA" id="ARBA00023204"/>
    </source>
</evidence>
<name>A0A9P6M1H1_MORAP</name>
<dbReference type="GO" id="GO:0005634">
    <property type="term" value="C:nucleus"/>
    <property type="evidence" value="ECO:0007669"/>
    <property type="project" value="UniProtKB-SubCell"/>
</dbReference>
<gene>
    <name evidence="8" type="primary">PSO2</name>
    <name evidence="8" type="ORF">BGZ70_008752</name>
</gene>
<organism evidence="8 9">
    <name type="scientific">Mortierella alpina</name>
    <name type="common">Oleaginous fungus</name>
    <name type="synonym">Mortierella renispora</name>
    <dbReference type="NCBI Taxonomy" id="64518"/>
    <lineage>
        <taxon>Eukaryota</taxon>
        <taxon>Fungi</taxon>
        <taxon>Fungi incertae sedis</taxon>
        <taxon>Mucoromycota</taxon>
        <taxon>Mortierellomycotina</taxon>
        <taxon>Mortierellomycetes</taxon>
        <taxon>Mortierellales</taxon>
        <taxon>Mortierellaceae</taxon>
        <taxon>Mortierella</taxon>
    </lineage>
</organism>
<keyword evidence="4" id="KW-0234">DNA repair</keyword>
<evidence type="ECO:0000256" key="2">
    <source>
        <dbReference type="ARBA" id="ARBA00010304"/>
    </source>
</evidence>
<dbReference type="OrthoDB" id="262529at2759"/>
<keyword evidence="3" id="KW-0227">DNA damage</keyword>
<evidence type="ECO:0000313" key="9">
    <source>
        <dbReference type="Proteomes" id="UP000738359"/>
    </source>
</evidence>
<dbReference type="Gene3D" id="3.40.50.12650">
    <property type="match status" value="1"/>
</dbReference>
<dbReference type="EMBL" id="JAAAHY010000656">
    <property type="protein sequence ID" value="KAF9959828.1"/>
    <property type="molecule type" value="Genomic_DNA"/>
</dbReference>
<dbReference type="FunFam" id="3.40.50.12650:FF:000001">
    <property type="entry name" value="DNA cross-link repair 1A"/>
    <property type="match status" value="1"/>
</dbReference>
<keyword evidence="9" id="KW-1185">Reference proteome</keyword>
<dbReference type="InterPro" id="IPR011084">
    <property type="entry name" value="DRMBL"/>
</dbReference>
<dbReference type="FunFam" id="3.60.15.10:FF:000010">
    <property type="entry name" value="DNA cross-link repair 1A"/>
    <property type="match status" value="1"/>
</dbReference>
<protein>
    <submittedName>
        <fullName evidence="8">DNA break repair nuclease</fullName>
    </submittedName>
</protein>
<dbReference type="GO" id="GO:0035312">
    <property type="term" value="F:5'-3' DNA exonuclease activity"/>
    <property type="evidence" value="ECO:0007669"/>
    <property type="project" value="TreeGrafter"/>
</dbReference>
<accession>A0A9P6M1H1</accession>
<evidence type="ECO:0000256" key="3">
    <source>
        <dbReference type="ARBA" id="ARBA00022763"/>
    </source>
</evidence>
<feature type="region of interest" description="Disordered" evidence="6">
    <location>
        <begin position="1"/>
        <end position="73"/>
    </location>
</feature>
<evidence type="ECO:0000259" key="7">
    <source>
        <dbReference type="Pfam" id="PF07522"/>
    </source>
</evidence>
<dbReference type="GO" id="GO:0006303">
    <property type="term" value="P:double-strand break repair via nonhomologous end joining"/>
    <property type="evidence" value="ECO:0007669"/>
    <property type="project" value="TreeGrafter"/>
</dbReference>
<evidence type="ECO:0000256" key="1">
    <source>
        <dbReference type="ARBA" id="ARBA00004123"/>
    </source>
</evidence>
<dbReference type="GO" id="GO:0036297">
    <property type="term" value="P:interstrand cross-link repair"/>
    <property type="evidence" value="ECO:0007669"/>
    <property type="project" value="TreeGrafter"/>
</dbReference>
<evidence type="ECO:0000256" key="5">
    <source>
        <dbReference type="ARBA" id="ARBA00023242"/>
    </source>
</evidence>
<dbReference type="AlphaFoldDB" id="A0A9P6M1H1"/>
<feature type="compositionally biased region" description="Basic and acidic residues" evidence="6">
    <location>
        <begin position="1"/>
        <end position="12"/>
    </location>
</feature>
<comment type="caution">
    <text evidence="8">The sequence shown here is derived from an EMBL/GenBank/DDBJ whole genome shotgun (WGS) entry which is preliminary data.</text>
</comment>
<evidence type="ECO:0000313" key="8">
    <source>
        <dbReference type="EMBL" id="KAF9959828.1"/>
    </source>
</evidence>
<dbReference type="Pfam" id="PF07522">
    <property type="entry name" value="DRMBL"/>
    <property type="match status" value="1"/>
</dbReference>
<dbReference type="PANTHER" id="PTHR23240:SF6">
    <property type="entry name" value="DNA CROSS-LINK REPAIR 1A PROTEIN"/>
    <property type="match status" value="1"/>
</dbReference>
<dbReference type="SUPFAM" id="SSF56281">
    <property type="entry name" value="Metallo-hydrolase/oxidoreductase"/>
    <property type="match status" value="1"/>
</dbReference>
<comment type="similarity">
    <text evidence="2">Belongs to the DNA repair metallo-beta-lactamase (DRMBL) family.</text>
</comment>
<evidence type="ECO:0000256" key="6">
    <source>
        <dbReference type="SAM" id="MobiDB-lite"/>
    </source>
</evidence>